<comment type="caution">
    <text evidence="1">The sequence shown here is derived from an EMBL/GenBank/DDBJ whole genome shotgun (WGS) entry which is preliminary data.</text>
</comment>
<reference evidence="1 2" key="1">
    <citation type="submission" date="2024-04" db="EMBL/GenBank/DDBJ databases">
        <title>Defined microbial consortia suppress multidrug-resistant proinflammatory Enterobacteriaceae via ecological control.</title>
        <authorList>
            <person name="Furuichi M."/>
            <person name="Kawaguchi T."/>
            <person name="Pust M."/>
            <person name="Yasuma K."/>
            <person name="Plichta D."/>
            <person name="Hasegawa N."/>
            <person name="Ohya T."/>
            <person name="Bhattarai S."/>
            <person name="Sasajima S."/>
            <person name="Aoto Y."/>
            <person name="Tuganbaev T."/>
            <person name="Yaginuma M."/>
            <person name="Ueda M."/>
            <person name="Okahashi N."/>
            <person name="Amafuji K."/>
            <person name="Kiridooshi Y."/>
            <person name="Sugita K."/>
            <person name="Strazar M."/>
            <person name="Skelly A."/>
            <person name="Suda W."/>
            <person name="Hattori M."/>
            <person name="Nakamoto N."/>
            <person name="Caballero S."/>
            <person name="Norman J."/>
            <person name="Olle B."/>
            <person name="Tanoue T."/>
            <person name="Arita M."/>
            <person name="Bucci V."/>
            <person name="Atarashi K."/>
            <person name="Xavier R."/>
            <person name="Honda K."/>
        </authorList>
    </citation>
    <scope>NUCLEOTIDE SEQUENCE [LARGE SCALE GENOMIC DNA]</scope>
    <source>
        <strain evidence="2">k34-0107-D12</strain>
    </source>
</reference>
<dbReference type="Proteomes" id="UP001600941">
    <property type="component" value="Unassembled WGS sequence"/>
</dbReference>
<keyword evidence="2" id="KW-1185">Reference proteome</keyword>
<accession>A0ABQ0BS41</accession>
<sequence length="83" mass="10094">MNFFIKSATKHQLAYRYGARTGNLNFFENRSLNRGLLSLYDVKEEKSFEVFYEKRKILYSQLNNSWFPFPVWSKENISFHSWQ</sequence>
<dbReference type="EMBL" id="BAABZQ010000001">
    <property type="protein sequence ID" value="GAA6499350.1"/>
    <property type="molecule type" value="Genomic_DNA"/>
</dbReference>
<gene>
    <name evidence="1" type="ORF">K340107D12_21660</name>
</gene>
<name>A0ABQ0BS41_9FIRM</name>
<evidence type="ECO:0000313" key="1">
    <source>
        <dbReference type="EMBL" id="GAA6499350.1"/>
    </source>
</evidence>
<evidence type="ECO:0000313" key="2">
    <source>
        <dbReference type="Proteomes" id="UP001600941"/>
    </source>
</evidence>
<organism evidence="1 2">
    <name type="scientific">Blautia parvula</name>
    <dbReference type="NCBI Taxonomy" id="2877527"/>
    <lineage>
        <taxon>Bacteria</taxon>
        <taxon>Bacillati</taxon>
        <taxon>Bacillota</taxon>
        <taxon>Clostridia</taxon>
        <taxon>Lachnospirales</taxon>
        <taxon>Lachnospiraceae</taxon>
        <taxon>Blautia</taxon>
    </lineage>
</organism>
<protein>
    <submittedName>
        <fullName evidence="1">Uncharacterized protein</fullName>
    </submittedName>
</protein>
<proteinExistence type="predicted"/>